<comment type="subcellular location">
    <subcellularLocation>
        <location evidence="1">Endoplasmic reticulum membrane</location>
        <topology evidence="1">Single-pass type II membrane protein</topology>
    </subcellularLocation>
</comment>
<dbReference type="Proteomes" id="UP000183190">
    <property type="component" value="Unassembled WGS sequence"/>
</dbReference>
<evidence type="ECO:0000256" key="2">
    <source>
        <dbReference type="ARBA" id="ARBA00022670"/>
    </source>
</evidence>
<dbReference type="CDD" id="cd06530">
    <property type="entry name" value="S26_SPase_I"/>
    <property type="match status" value="1"/>
</dbReference>
<proteinExistence type="predicted"/>
<dbReference type="AlphaFoldDB" id="A0A1H6JXV8"/>
<keyword evidence="6" id="KW-0735">Signal-anchor</keyword>
<organism evidence="14 15">
    <name type="scientific">Ruminococcus flavefaciens</name>
    <dbReference type="NCBI Taxonomy" id="1265"/>
    <lineage>
        <taxon>Bacteria</taxon>
        <taxon>Bacillati</taxon>
        <taxon>Bacillota</taxon>
        <taxon>Clostridia</taxon>
        <taxon>Eubacteriales</taxon>
        <taxon>Oscillospiraceae</taxon>
        <taxon>Ruminococcus</taxon>
    </lineage>
</organism>
<dbReference type="PANTHER" id="PTHR10806:SF6">
    <property type="entry name" value="SIGNAL PEPTIDASE COMPLEX CATALYTIC SUBUNIT SEC11"/>
    <property type="match status" value="1"/>
</dbReference>
<dbReference type="NCBIfam" id="TIGR02228">
    <property type="entry name" value="sigpep_I_arch"/>
    <property type="match status" value="1"/>
</dbReference>
<dbReference type="SUPFAM" id="SSF58104">
    <property type="entry name" value="Methyl-accepting chemotaxis protein (MCP) signaling domain"/>
    <property type="match status" value="1"/>
</dbReference>
<dbReference type="PROSITE" id="PS00501">
    <property type="entry name" value="SPASE_I_1"/>
    <property type="match status" value="1"/>
</dbReference>
<feature type="region of interest" description="Disordered" evidence="12">
    <location>
        <begin position="211"/>
        <end position="285"/>
    </location>
</feature>
<evidence type="ECO:0000256" key="13">
    <source>
        <dbReference type="SAM" id="Phobius"/>
    </source>
</evidence>
<evidence type="ECO:0000313" key="14">
    <source>
        <dbReference type="EMBL" id="SEH64193.1"/>
    </source>
</evidence>
<dbReference type="InterPro" id="IPR019756">
    <property type="entry name" value="Pept_S26A_signal_pept_1_Ser-AS"/>
</dbReference>
<evidence type="ECO:0000256" key="5">
    <source>
        <dbReference type="ARBA" id="ARBA00022824"/>
    </source>
</evidence>
<evidence type="ECO:0000256" key="10">
    <source>
        <dbReference type="ARBA" id="ARBA00045533"/>
    </source>
</evidence>
<keyword evidence="7 13" id="KW-1133">Transmembrane helix</keyword>
<name>A0A1H6JXV8_RUMFL</name>
<sequence>MKKALKITVNVFAWIVLIIALLVTVIVFSSDKNNGVANLFGYIPMTVESDSMVPTFRQGDLIICKDIDDINALKEGDVITFWTIIDGKRVKNTHRIVGINDTDGARSFVTRGDNNDIDDTLPAYASDIIGKWTNTKLAKVGRAMNFLRTKKGFFICILIPMAIFFLIELYKFIVALIEAKRPETPDIDEEEIKRRAIEEYLASKGEAAENVKETAEKAAEAVKETAEKAEEKAEKAAEAVKETAEKAEETAEKAAEAVEETAEKTEEAVETAEKAAEEAEGGSTE</sequence>
<dbReference type="InterPro" id="IPR019533">
    <property type="entry name" value="Peptidase_S26"/>
</dbReference>
<evidence type="ECO:0000256" key="4">
    <source>
        <dbReference type="ARBA" id="ARBA00022801"/>
    </source>
</evidence>
<dbReference type="GO" id="GO:0016020">
    <property type="term" value="C:membrane"/>
    <property type="evidence" value="ECO:0007669"/>
    <property type="project" value="UniProtKB-UniRule"/>
</dbReference>
<dbReference type="Gene3D" id="1.20.120.20">
    <property type="entry name" value="Apolipoprotein"/>
    <property type="match status" value="1"/>
</dbReference>
<dbReference type="EMBL" id="FNWV01000006">
    <property type="protein sequence ID" value="SEH64193.1"/>
    <property type="molecule type" value="Genomic_DNA"/>
</dbReference>
<dbReference type="InterPro" id="IPR001733">
    <property type="entry name" value="Peptidase_S26B"/>
</dbReference>
<evidence type="ECO:0000256" key="12">
    <source>
        <dbReference type="SAM" id="MobiDB-lite"/>
    </source>
</evidence>
<dbReference type="GO" id="GO:0006465">
    <property type="term" value="P:signal peptide processing"/>
    <property type="evidence" value="ECO:0007669"/>
    <property type="project" value="UniProtKB-UniRule"/>
</dbReference>
<feature type="transmembrane region" description="Helical" evidence="13">
    <location>
        <begin position="7"/>
        <end position="28"/>
    </location>
</feature>
<feature type="compositionally biased region" description="Basic and acidic residues" evidence="12">
    <location>
        <begin position="211"/>
        <end position="277"/>
    </location>
</feature>
<dbReference type="EC" id="3.4.21.89" evidence="11"/>
<keyword evidence="5" id="KW-0256">Endoplasmic reticulum</keyword>
<evidence type="ECO:0000256" key="7">
    <source>
        <dbReference type="ARBA" id="ARBA00022989"/>
    </source>
</evidence>
<evidence type="ECO:0000256" key="9">
    <source>
        <dbReference type="ARBA" id="ARBA00033305"/>
    </source>
</evidence>
<dbReference type="RefSeq" id="WP_074716722.1">
    <property type="nucleotide sequence ID" value="NZ_FNWV01000006.1"/>
</dbReference>
<comment type="function">
    <text evidence="10">Catalytic component of the signal peptidase complex (SPC) which catalyzes the cleavage of N-terminal signal sequences from nascent proteins as they are translocated into the lumen of the endoplasmic reticulum. Specifically cleaves N-terminal signal peptides that contain a hydrophobic alpha-helix (h-region) shorter than 18-20 amino acids.</text>
</comment>
<dbReference type="Gene3D" id="2.10.109.10">
    <property type="entry name" value="Umud Fragment, subunit A"/>
    <property type="match status" value="1"/>
</dbReference>
<keyword evidence="3 13" id="KW-0812">Transmembrane</keyword>
<dbReference type="SUPFAM" id="SSF51306">
    <property type="entry name" value="LexA/Signal peptidase"/>
    <property type="match status" value="1"/>
</dbReference>
<dbReference type="PRINTS" id="PR00728">
    <property type="entry name" value="SIGNALPTASE"/>
</dbReference>
<dbReference type="GO" id="GO:0004252">
    <property type="term" value="F:serine-type endopeptidase activity"/>
    <property type="evidence" value="ECO:0007669"/>
    <property type="project" value="UniProtKB-UniRule"/>
</dbReference>
<dbReference type="PANTHER" id="PTHR10806">
    <property type="entry name" value="SIGNAL PEPTIDASE COMPLEX CATALYTIC SUBUNIT SEC11"/>
    <property type="match status" value="1"/>
</dbReference>
<accession>A0A1H6JXV8</accession>
<evidence type="ECO:0000256" key="6">
    <source>
        <dbReference type="ARBA" id="ARBA00022968"/>
    </source>
</evidence>
<keyword evidence="4" id="KW-0378">Hydrolase</keyword>
<gene>
    <name evidence="14" type="ORF">SAMN02910265_01873</name>
</gene>
<dbReference type="InterPro" id="IPR036286">
    <property type="entry name" value="LexA/Signal_pep-like_sf"/>
</dbReference>
<evidence type="ECO:0000256" key="8">
    <source>
        <dbReference type="ARBA" id="ARBA00023136"/>
    </source>
</evidence>
<evidence type="ECO:0000313" key="15">
    <source>
        <dbReference type="Proteomes" id="UP000183190"/>
    </source>
</evidence>
<protein>
    <recommendedName>
        <fullName evidence="9 11">Signal peptidase I</fullName>
        <ecNumber evidence="11">3.4.21.89</ecNumber>
    </recommendedName>
</protein>
<evidence type="ECO:0000256" key="3">
    <source>
        <dbReference type="ARBA" id="ARBA00022692"/>
    </source>
</evidence>
<evidence type="ECO:0000256" key="11">
    <source>
        <dbReference type="NCBIfam" id="TIGR02228"/>
    </source>
</evidence>
<evidence type="ECO:0000256" key="1">
    <source>
        <dbReference type="ARBA" id="ARBA00004648"/>
    </source>
</evidence>
<reference evidence="14 15" key="1">
    <citation type="submission" date="2016-10" db="EMBL/GenBank/DDBJ databases">
        <authorList>
            <person name="de Groot N.N."/>
        </authorList>
    </citation>
    <scope>NUCLEOTIDE SEQUENCE [LARGE SCALE GENOMIC DNA]</scope>
    <source>
        <strain evidence="14 15">YAD2003</strain>
    </source>
</reference>
<keyword evidence="8 13" id="KW-0472">Membrane</keyword>
<dbReference type="GO" id="GO:0009003">
    <property type="term" value="F:signal peptidase activity"/>
    <property type="evidence" value="ECO:0007669"/>
    <property type="project" value="UniProtKB-EC"/>
</dbReference>
<feature type="transmembrane region" description="Helical" evidence="13">
    <location>
        <begin position="152"/>
        <end position="173"/>
    </location>
</feature>
<keyword evidence="2" id="KW-0645">Protease</keyword>